<dbReference type="PANTHER" id="PTHR46695:SF5">
    <property type="entry name" value="RNA POLYMERASE-ASSOCIATED PROTEIN RTF1 HOMOLOG"/>
    <property type="match status" value="1"/>
</dbReference>
<dbReference type="PANTHER" id="PTHR46695">
    <property type="entry name" value="ZINC FINGER CCCH DOMAIN-CONTAINING PROTEIN 44-RELATED"/>
    <property type="match status" value="1"/>
</dbReference>
<dbReference type="AlphaFoldDB" id="A0AAN9K618"/>
<dbReference type="CDD" id="cd00072">
    <property type="entry name" value="GYF"/>
    <property type="match status" value="1"/>
</dbReference>
<reference evidence="3 4" key="1">
    <citation type="submission" date="2024-01" db="EMBL/GenBank/DDBJ databases">
        <title>The genomes of 5 underutilized Papilionoideae crops provide insights into root nodulation and disease resistance.</title>
        <authorList>
            <person name="Yuan L."/>
        </authorList>
    </citation>
    <scope>NUCLEOTIDE SEQUENCE [LARGE SCALE GENOMIC DNA]</scope>
    <source>
        <strain evidence="3">LY-2023</strain>
        <tissue evidence="3">Leaf</tissue>
    </source>
</reference>
<dbReference type="Gene3D" id="3.30.1490.40">
    <property type="match status" value="1"/>
</dbReference>
<comment type="caution">
    <text evidence="3">The sequence shown here is derived from an EMBL/GenBank/DDBJ whole genome shotgun (WGS) entry which is preliminary data.</text>
</comment>
<protein>
    <recommendedName>
        <fullName evidence="2">GYF domain-containing protein</fullName>
    </recommendedName>
</protein>
<evidence type="ECO:0000313" key="3">
    <source>
        <dbReference type="EMBL" id="KAK7310601.1"/>
    </source>
</evidence>
<dbReference type="InterPro" id="IPR003169">
    <property type="entry name" value="GYF"/>
</dbReference>
<dbReference type="FunFam" id="3.30.1490.40:FF:000004">
    <property type="entry name" value="Zinc finger CCCH domain-containing protein 19"/>
    <property type="match status" value="1"/>
</dbReference>
<evidence type="ECO:0000259" key="2">
    <source>
        <dbReference type="PROSITE" id="PS50829"/>
    </source>
</evidence>
<evidence type="ECO:0000313" key="4">
    <source>
        <dbReference type="Proteomes" id="UP001359559"/>
    </source>
</evidence>
<proteinExistence type="predicted"/>
<gene>
    <name evidence="3" type="ORF">RJT34_08198</name>
</gene>
<dbReference type="EMBL" id="JAYKXN010000002">
    <property type="protein sequence ID" value="KAK7310601.1"/>
    <property type="molecule type" value="Genomic_DNA"/>
</dbReference>
<dbReference type="SUPFAM" id="SSF55277">
    <property type="entry name" value="GYF domain"/>
    <property type="match status" value="1"/>
</dbReference>
<dbReference type="PROSITE" id="PS50829">
    <property type="entry name" value="GYF"/>
    <property type="match status" value="1"/>
</dbReference>
<keyword evidence="4" id="KW-1185">Reference proteome</keyword>
<organism evidence="3 4">
    <name type="scientific">Clitoria ternatea</name>
    <name type="common">Butterfly pea</name>
    <dbReference type="NCBI Taxonomy" id="43366"/>
    <lineage>
        <taxon>Eukaryota</taxon>
        <taxon>Viridiplantae</taxon>
        <taxon>Streptophyta</taxon>
        <taxon>Embryophyta</taxon>
        <taxon>Tracheophyta</taxon>
        <taxon>Spermatophyta</taxon>
        <taxon>Magnoliopsida</taxon>
        <taxon>eudicotyledons</taxon>
        <taxon>Gunneridae</taxon>
        <taxon>Pentapetalae</taxon>
        <taxon>rosids</taxon>
        <taxon>fabids</taxon>
        <taxon>Fabales</taxon>
        <taxon>Fabaceae</taxon>
        <taxon>Papilionoideae</taxon>
        <taxon>50 kb inversion clade</taxon>
        <taxon>NPAAA clade</taxon>
        <taxon>indigoferoid/millettioid clade</taxon>
        <taxon>Phaseoleae</taxon>
        <taxon>Clitoria</taxon>
    </lineage>
</organism>
<sequence>MVKDSTIDKNSVKGDNAFNASESFSTAALEASAVASSAGTAPSAVKINETEKMWHYQDPSGKVQGPFSMVQLRKWSNTGYFPADLRIWKTTEKQDESILLTDALAGKFSKEPPIVDKAQTLNDLHFSTSYSGKSAQQGVEGGSWRSKDGMNPLASRTSLAVDVPKNPANGWGSDAGVRNESTNLPSPTPQTTPGATKLIVFAVNDNVHNWVDGLINSLQAWYTIEALHPVPV</sequence>
<feature type="compositionally biased region" description="Polar residues" evidence="1">
    <location>
        <begin position="179"/>
        <end position="191"/>
    </location>
</feature>
<accession>A0AAN9K618</accession>
<feature type="region of interest" description="Disordered" evidence="1">
    <location>
        <begin position="158"/>
        <end position="191"/>
    </location>
</feature>
<evidence type="ECO:0000256" key="1">
    <source>
        <dbReference type="SAM" id="MobiDB-lite"/>
    </source>
</evidence>
<dbReference type="InterPro" id="IPR035445">
    <property type="entry name" value="GYF-like_dom_sf"/>
</dbReference>
<dbReference type="Pfam" id="PF02213">
    <property type="entry name" value="GYF"/>
    <property type="match status" value="1"/>
</dbReference>
<dbReference type="Proteomes" id="UP001359559">
    <property type="component" value="Unassembled WGS sequence"/>
</dbReference>
<feature type="domain" description="GYF" evidence="2">
    <location>
        <begin position="51"/>
        <end position="105"/>
    </location>
</feature>
<dbReference type="SMART" id="SM00444">
    <property type="entry name" value="GYF"/>
    <property type="match status" value="1"/>
</dbReference>
<name>A0AAN9K618_CLITE</name>